<organism evidence="2 3">
    <name type="scientific">Enterovirga aerilata</name>
    <dbReference type="NCBI Taxonomy" id="2730920"/>
    <lineage>
        <taxon>Bacteria</taxon>
        <taxon>Pseudomonadati</taxon>
        <taxon>Pseudomonadota</taxon>
        <taxon>Alphaproteobacteria</taxon>
        <taxon>Hyphomicrobiales</taxon>
        <taxon>Methylobacteriaceae</taxon>
        <taxon>Enterovirga</taxon>
    </lineage>
</organism>
<evidence type="ECO:0000313" key="2">
    <source>
        <dbReference type="EMBL" id="NNM73070.1"/>
    </source>
</evidence>
<keyword evidence="3" id="KW-1185">Reference proteome</keyword>
<protein>
    <submittedName>
        <fullName evidence="2">DUF3018 family protein</fullName>
    </submittedName>
</protein>
<accession>A0A849IAH7</accession>
<reference evidence="2 3" key="1">
    <citation type="submission" date="2020-04" db="EMBL/GenBank/DDBJ databases">
        <title>Enterovirga sp. isolate from soil.</title>
        <authorList>
            <person name="Chea S."/>
            <person name="Kim D.-U."/>
        </authorList>
    </citation>
    <scope>NUCLEOTIDE SEQUENCE [LARGE SCALE GENOMIC DNA]</scope>
    <source>
        <strain evidence="2 3">DB1703</strain>
    </source>
</reference>
<evidence type="ECO:0000313" key="3">
    <source>
        <dbReference type="Proteomes" id="UP000564885"/>
    </source>
</evidence>
<proteinExistence type="predicted"/>
<dbReference type="EMBL" id="JABEPP010000003">
    <property type="protein sequence ID" value="NNM73070.1"/>
    <property type="molecule type" value="Genomic_DNA"/>
</dbReference>
<sequence length="87" mass="9638">MRSASLNSSPALKARRRNVTRARQQREHLKAIRTHGLRRVTVWIPDPNSTAFAMEAHRQSELAAASPQAAADQAFVDAISIGFDDLE</sequence>
<gene>
    <name evidence="2" type="ORF">HJG44_11840</name>
</gene>
<dbReference type="Proteomes" id="UP000564885">
    <property type="component" value="Unassembled WGS sequence"/>
</dbReference>
<dbReference type="InterPro" id="IPR021558">
    <property type="entry name" value="MazE-like"/>
</dbReference>
<comment type="caution">
    <text evidence="2">The sequence shown here is derived from an EMBL/GenBank/DDBJ whole genome shotgun (WGS) entry which is preliminary data.</text>
</comment>
<evidence type="ECO:0000256" key="1">
    <source>
        <dbReference type="SAM" id="MobiDB-lite"/>
    </source>
</evidence>
<name>A0A849IAH7_9HYPH</name>
<dbReference type="RefSeq" id="WP_171218567.1">
    <property type="nucleotide sequence ID" value="NZ_JABEPP010000003.1"/>
</dbReference>
<feature type="region of interest" description="Disordered" evidence="1">
    <location>
        <begin position="1"/>
        <end position="27"/>
    </location>
</feature>
<feature type="compositionally biased region" description="Polar residues" evidence="1">
    <location>
        <begin position="1"/>
        <end position="10"/>
    </location>
</feature>
<dbReference type="AlphaFoldDB" id="A0A849IAH7"/>
<dbReference type="Pfam" id="PF11455">
    <property type="entry name" value="MazE-like"/>
    <property type="match status" value="1"/>
</dbReference>